<sequence length="1065" mass="110147">MGTYSEPAVSRVVVIVLLLVAAPAVGPLADTARAAAGDDQTFAVAQGDSCYAVATHENGSRNVTAFYDYRNPYPSITGRPAASTYSSYGTDRFQRTGTSALLFYAGPDDTSMVVVHGRRGDEAGGSTVNYRISGLPDGSWAVRDDEYPLMDDEWDIGASTTSVDWKWADNRTDGGAYRGFDSLSGTTVIDPRYNERAPSWGDWGYSGSEENRITDWVLYGGDGAEHSLALDRRVFIHAGGCVDANVSASLRAPSDAPAGENVTLDASGTSAAGTVAGYEWDFDADGDVDAVTEGPTVRHAFEEEREHTVRVTPFDTYGNGDTAETTFVVGEPYAPDATLSASPSTVTVNQSLTLDASESTDNGTIVRYDWDLDGDGTIDANTTEPTLTTAFESAGDREVTVTAVDDTNQTGSASVTVDVTPDRPPSASLTGPEDVAVGEDLTLDASESTDDRGVVRYEWDIDGDGTVDANTTEPTYSFAYEDAGTVDATVTAVDEQGQTGTATTTVRVGVTASLSAPAESLVTRPVTLDASESTIDGDDAIYRWDPDGDGDVDANTTEPTLAHAYNETGSYTPRVVVSDGENITDEATASVAVEAQAALTVPESVVVGESVTLDAGGSAVGGSNVTYEWDLDGDGEFETSASASPTISHAYNESGTYTPGVRVTSDAGETLTASASVSVEEPNPSIDADATEVEAERSVAFDADAGVGDGSSVGFRWEFGDGTTADGRSVEHAYAESGRYTVTLSVLMGGSAIASTDLPVNVTEAPEDPGGGSSGGSSGGNSGGSSSGPPGGNTGGSSGGDPGGNAGGSSGGSAEGSSDETSDGDAGSEPAADLEPEYTNVTATVNDTDLVTGDTLVATATVSNVGNGSGTKTIEFEVDGEQVDSRQFTLEPNQSRTVRFTWTFEEPDVYSVEIDRSERFLINVTPPQPNVSVAELNANPDEIDAGEEIRFTAVVRNDGRAAGSEVVALRLFNETVATENVTVQPGTSTRVTFTRRIVAAGEYNASVGDRTVAFAVRPTTTATEGHGTATGSSTLTNAPGFGPLAATVAIAGAAALLARRRRRTR</sequence>
<dbReference type="RefSeq" id="WP_222923706.1">
    <property type="nucleotide sequence ID" value="NZ_CP082288.1"/>
</dbReference>
<keyword evidence="2 7" id="KW-0812">Transmembrane</keyword>
<feature type="transmembrane region" description="Helical" evidence="7">
    <location>
        <begin position="1040"/>
        <end position="1058"/>
    </location>
</feature>
<dbReference type="SMART" id="SM00089">
    <property type="entry name" value="PKD"/>
    <property type="match status" value="6"/>
</dbReference>
<protein>
    <submittedName>
        <fullName evidence="9">PKD domain-containing protein</fullName>
    </submittedName>
</protein>
<dbReference type="InterPro" id="IPR013783">
    <property type="entry name" value="Ig-like_fold"/>
</dbReference>
<dbReference type="PROSITE" id="PS50093">
    <property type="entry name" value="PKD"/>
    <property type="match status" value="6"/>
</dbReference>
<comment type="caution">
    <text evidence="9">The sequence shown here is derived from an EMBL/GenBank/DDBJ whole genome shotgun (WGS) entry which is preliminary data.</text>
</comment>
<feature type="compositionally biased region" description="Gly residues" evidence="6">
    <location>
        <begin position="769"/>
        <end position="814"/>
    </location>
</feature>
<evidence type="ECO:0000256" key="3">
    <source>
        <dbReference type="ARBA" id="ARBA00022737"/>
    </source>
</evidence>
<evidence type="ECO:0000313" key="9">
    <source>
        <dbReference type="EMBL" id="MFB9826165.1"/>
    </source>
</evidence>
<keyword evidence="3" id="KW-0677">Repeat</keyword>
<dbReference type="CDD" id="cd00146">
    <property type="entry name" value="PKD"/>
    <property type="match status" value="6"/>
</dbReference>
<feature type="domain" description="PKD" evidence="8">
    <location>
        <begin position="710"/>
        <end position="763"/>
    </location>
</feature>
<keyword evidence="4 7" id="KW-1133">Transmembrane helix</keyword>
<gene>
    <name evidence="9" type="ORF">ACFFOL_18505</name>
</gene>
<dbReference type="EMBL" id="JBHMAJ010000011">
    <property type="protein sequence ID" value="MFB9826165.1"/>
    <property type="molecule type" value="Genomic_DNA"/>
</dbReference>
<organism evidence="9 10">
    <name type="scientific">Halobaculum roseum</name>
    <dbReference type="NCBI Taxonomy" id="2175149"/>
    <lineage>
        <taxon>Archaea</taxon>
        <taxon>Methanobacteriati</taxon>
        <taxon>Methanobacteriota</taxon>
        <taxon>Stenosarchaea group</taxon>
        <taxon>Halobacteria</taxon>
        <taxon>Halobacteriales</taxon>
        <taxon>Haloferacaceae</taxon>
        <taxon>Halobaculum</taxon>
    </lineage>
</organism>
<evidence type="ECO:0000256" key="7">
    <source>
        <dbReference type="SAM" id="Phobius"/>
    </source>
</evidence>
<evidence type="ECO:0000313" key="10">
    <source>
        <dbReference type="Proteomes" id="UP001589595"/>
    </source>
</evidence>
<accession>A0ABD5MUA3</accession>
<evidence type="ECO:0000259" key="8">
    <source>
        <dbReference type="PROSITE" id="PS50093"/>
    </source>
</evidence>
<dbReference type="Pfam" id="PF00801">
    <property type="entry name" value="PKD"/>
    <property type="match status" value="3"/>
</dbReference>
<evidence type="ECO:0000256" key="5">
    <source>
        <dbReference type="ARBA" id="ARBA00023136"/>
    </source>
</evidence>
<dbReference type="Pfam" id="PF07705">
    <property type="entry name" value="CARDB"/>
    <property type="match status" value="1"/>
</dbReference>
<dbReference type="Pfam" id="PF18911">
    <property type="entry name" value="PKD_4"/>
    <property type="match status" value="3"/>
</dbReference>
<evidence type="ECO:0000256" key="4">
    <source>
        <dbReference type="ARBA" id="ARBA00022989"/>
    </source>
</evidence>
<dbReference type="AlphaFoldDB" id="A0ABD5MUA3"/>
<evidence type="ECO:0000256" key="2">
    <source>
        <dbReference type="ARBA" id="ARBA00022692"/>
    </source>
</evidence>
<dbReference type="InterPro" id="IPR022409">
    <property type="entry name" value="PKD/Chitinase_dom"/>
</dbReference>
<proteinExistence type="predicted"/>
<dbReference type="Proteomes" id="UP001589595">
    <property type="component" value="Unassembled WGS sequence"/>
</dbReference>
<name>A0ABD5MUA3_9EURY</name>
<dbReference type="PANTHER" id="PTHR46730:SF1">
    <property type="entry name" value="PLAT DOMAIN-CONTAINING PROTEIN"/>
    <property type="match status" value="1"/>
</dbReference>
<reference evidence="9" key="1">
    <citation type="submission" date="2024-09" db="EMBL/GenBank/DDBJ databases">
        <authorList>
            <person name="Sun Q."/>
        </authorList>
    </citation>
    <scope>NUCLEOTIDE SEQUENCE [LARGE SCALE GENOMIC DNA]</scope>
    <source>
        <strain evidence="9">JCM 31273</strain>
    </source>
</reference>
<dbReference type="GeneID" id="67212700"/>
<dbReference type="PANTHER" id="PTHR46730">
    <property type="entry name" value="POLYCYSTIN-1"/>
    <property type="match status" value="1"/>
</dbReference>
<feature type="domain" description="PKD" evidence="8">
    <location>
        <begin position="245"/>
        <end position="329"/>
    </location>
</feature>
<dbReference type="Gene3D" id="2.60.40.10">
    <property type="entry name" value="Immunoglobulins"/>
    <property type="match status" value="8"/>
</dbReference>
<dbReference type="GO" id="GO:0016020">
    <property type="term" value="C:membrane"/>
    <property type="evidence" value="ECO:0007669"/>
    <property type="project" value="UniProtKB-SubCell"/>
</dbReference>
<feature type="domain" description="PKD" evidence="8">
    <location>
        <begin position="622"/>
        <end position="686"/>
    </location>
</feature>
<keyword evidence="5 7" id="KW-0472">Membrane</keyword>
<evidence type="ECO:0000256" key="6">
    <source>
        <dbReference type="SAM" id="MobiDB-lite"/>
    </source>
</evidence>
<feature type="region of interest" description="Disordered" evidence="6">
    <location>
        <begin position="758"/>
        <end position="838"/>
    </location>
</feature>
<keyword evidence="10" id="KW-1185">Reference proteome</keyword>
<comment type="subcellular location">
    <subcellularLocation>
        <location evidence="1">Membrane</location>
        <topology evidence="1">Multi-pass membrane protein</topology>
    </subcellularLocation>
</comment>
<dbReference type="InterPro" id="IPR035986">
    <property type="entry name" value="PKD_dom_sf"/>
</dbReference>
<feature type="domain" description="PKD" evidence="8">
    <location>
        <begin position="424"/>
        <end position="515"/>
    </location>
</feature>
<feature type="domain" description="PKD" evidence="8">
    <location>
        <begin position="537"/>
        <end position="600"/>
    </location>
</feature>
<dbReference type="InterPro" id="IPR000601">
    <property type="entry name" value="PKD_dom"/>
</dbReference>
<evidence type="ECO:0000256" key="1">
    <source>
        <dbReference type="ARBA" id="ARBA00004141"/>
    </source>
</evidence>
<dbReference type="InterPro" id="IPR011635">
    <property type="entry name" value="CARDB"/>
</dbReference>
<dbReference type="SUPFAM" id="SSF49299">
    <property type="entry name" value="PKD domain"/>
    <property type="match status" value="6"/>
</dbReference>
<feature type="domain" description="PKD" evidence="8">
    <location>
        <begin position="335"/>
        <end position="420"/>
    </location>
</feature>